<organism evidence="1 2">
    <name type="scientific">Leptidea sinapis</name>
    <dbReference type="NCBI Taxonomy" id="189913"/>
    <lineage>
        <taxon>Eukaryota</taxon>
        <taxon>Metazoa</taxon>
        <taxon>Ecdysozoa</taxon>
        <taxon>Arthropoda</taxon>
        <taxon>Hexapoda</taxon>
        <taxon>Insecta</taxon>
        <taxon>Pterygota</taxon>
        <taxon>Neoptera</taxon>
        <taxon>Endopterygota</taxon>
        <taxon>Lepidoptera</taxon>
        <taxon>Glossata</taxon>
        <taxon>Ditrysia</taxon>
        <taxon>Papilionoidea</taxon>
        <taxon>Pieridae</taxon>
        <taxon>Dismorphiinae</taxon>
        <taxon>Leptidea</taxon>
    </lineage>
</organism>
<dbReference type="Proteomes" id="UP000324832">
    <property type="component" value="Unassembled WGS sequence"/>
</dbReference>
<protein>
    <submittedName>
        <fullName evidence="1">Uncharacterized protein</fullName>
    </submittedName>
</protein>
<accession>A0A5E4QKX7</accession>
<name>A0A5E4QKX7_9NEOP</name>
<dbReference type="EMBL" id="FZQP02003889">
    <property type="protein sequence ID" value="VVC98953.1"/>
    <property type="molecule type" value="Genomic_DNA"/>
</dbReference>
<keyword evidence="2" id="KW-1185">Reference proteome</keyword>
<dbReference type="AlphaFoldDB" id="A0A5E4QKX7"/>
<gene>
    <name evidence="1" type="ORF">LSINAPIS_LOCUS9920</name>
</gene>
<reference evidence="1 2" key="1">
    <citation type="submission" date="2017-07" db="EMBL/GenBank/DDBJ databases">
        <authorList>
            <person name="Talla V."/>
            <person name="Backstrom N."/>
        </authorList>
    </citation>
    <scope>NUCLEOTIDE SEQUENCE [LARGE SCALE GENOMIC DNA]</scope>
</reference>
<sequence>MASLEIFNEPRPDMTEQNMTVDHLESNNIIKKKKVDKGGKYNNNDIDLNLENGSEYMQPNINIIIDKESNRTIRLELRNPDNECVVKKYKINEINGDAVRTGLIMDSIGFSRQNWAPDQELSN</sequence>
<proteinExistence type="predicted"/>
<evidence type="ECO:0000313" key="2">
    <source>
        <dbReference type="Proteomes" id="UP000324832"/>
    </source>
</evidence>
<evidence type="ECO:0000313" key="1">
    <source>
        <dbReference type="EMBL" id="VVC98953.1"/>
    </source>
</evidence>